<evidence type="ECO:0000313" key="3">
    <source>
        <dbReference type="Proteomes" id="UP000192042"/>
    </source>
</evidence>
<organism evidence="2 3">
    <name type="scientific">Nitrospira japonica</name>
    <dbReference type="NCBI Taxonomy" id="1325564"/>
    <lineage>
        <taxon>Bacteria</taxon>
        <taxon>Pseudomonadati</taxon>
        <taxon>Nitrospirota</taxon>
        <taxon>Nitrospiria</taxon>
        <taxon>Nitrospirales</taxon>
        <taxon>Nitrospiraceae</taxon>
        <taxon>Nitrospira</taxon>
    </lineage>
</organism>
<evidence type="ECO:0000256" key="1">
    <source>
        <dbReference type="SAM" id="MobiDB-lite"/>
    </source>
</evidence>
<name>A0A1W1IA26_9BACT</name>
<protein>
    <submittedName>
        <fullName evidence="2">Uncharacterized protein</fullName>
    </submittedName>
</protein>
<keyword evidence="3" id="KW-1185">Reference proteome</keyword>
<reference evidence="2 3" key="1">
    <citation type="submission" date="2017-03" db="EMBL/GenBank/DDBJ databases">
        <authorList>
            <person name="Afonso C.L."/>
            <person name="Miller P.J."/>
            <person name="Scott M.A."/>
            <person name="Spackman E."/>
            <person name="Goraichik I."/>
            <person name="Dimitrov K.M."/>
            <person name="Suarez D.L."/>
            <person name="Swayne D.E."/>
        </authorList>
    </citation>
    <scope>NUCLEOTIDE SEQUENCE [LARGE SCALE GENOMIC DNA]</scope>
    <source>
        <strain evidence="2">Genome sequencing of Nitrospira japonica strain NJ11</strain>
    </source>
</reference>
<proteinExistence type="predicted"/>
<feature type="compositionally biased region" description="Basic and acidic residues" evidence="1">
    <location>
        <begin position="268"/>
        <end position="279"/>
    </location>
</feature>
<evidence type="ECO:0000313" key="2">
    <source>
        <dbReference type="EMBL" id="SLM49874.1"/>
    </source>
</evidence>
<dbReference type="Proteomes" id="UP000192042">
    <property type="component" value="Chromosome I"/>
</dbReference>
<dbReference type="STRING" id="1325564.NSJP_3707"/>
<dbReference type="AlphaFoldDB" id="A0A1W1IA26"/>
<dbReference type="Gene3D" id="1.20.120.1490">
    <property type="match status" value="3"/>
</dbReference>
<gene>
    <name evidence="2" type="ORF">NSJP_3707</name>
</gene>
<accession>A0A1W1IA26</accession>
<dbReference type="RefSeq" id="WP_080888050.1">
    <property type="nucleotide sequence ID" value="NZ_LT828648.1"/>
</dbReference>
<dbReference type="KEGG" id="nja:NSJP_3707"/>
<sequence>MKHWIFAVLLIGMTCHEGLAQTQPEMEFTPGPRMIRAVEQIAGSYAHLGHSLELTSQQKQAMADLVQRVKTDMWLKEAVLVGMFQELEEKRRRGLLQEHEYRTANALTGGIETDELNLFIDTLTALRAVLTAEQATKVRELMHPPMVFRVSQGFNTKIGLLSLDGVGQVYNGFRRELVLDDLQVRDIGSWLEEARREVLRVGTEIDLSRVEADELVMRPDVDPEVIRAKMQKTGETEGVLFNTLFQVTDRIQARLTEQQRTKLAELKQHHMRTASDKPRSGHSGGPHGTPAHQTGFDYFLDHGGRIGINEEQTAALVQVKNDTRKTLLIEQAKVKASELKLLSLLRSSGGETTQPSEEKLAAAVQEMEQGRTRMTRAKVLGYLDARRLLTLEQQLRVHPPDTFEEGKP</sequence>
<dbReference type="EMBL" id="LT828648">
    <property type="protein sequence ID" value="SLM49874.1"/>
    <property type="molecule type" value="Genomic_DNA"/>
</dbReference>
<feature type="region of interest" description="Disordered" evidence="1">
    <location>
        <begin position="268"/>
        <end position="294"/>
    </location>
</feature>